<sequence length="26" mass="2885">MVFKSLESSKDEILASNLLGILTKTF</sequence>
<dbReference type="AlphaFoldDB" id="A0A2P2PL51"/>
<protein>
    <submittedName>
        <fullName evidence="1">Uncharacterized protein</fullName>
    </submittedName>
</protein>
<proteinExistence type="predicted"/>
<name>A0A2P2PL51_RHIMU</name>
<organism evidence="1">
    <name type="scientific">Rhizophora mucronata</name>
    <name type="common">Asiatic mangrove</name>
    <dbReference type="NCBI Taxonomy" id="61149"/>
    <lineage>
        <taxon>Eukaryota</taxon>
        <taxon>Viridiplantae</taxon>
        <taxon>Streptophyta</taxon>
        <taxon>Embryophyta</taxon>
        <taxon>Tracheophyta</taxon>
        <taxon>Spermatophyta</taxon>
        <taxon>Magnoliopsida</taxon>
        <taxon>eudicotyledons</taxon>
        <taxon>Gunneridae</taxon>
        <taxon>Pentapetalae</taxon>
        <taxon>rosids</taxon>
        <taxon>fabids</taxon>
        <taxon>Malpighiales</taxon>
        <taxon>Rhizophoraceae</taxon>
        <taxon>Rhizophora</taxon>
    </lineage>
</organism>
<evidence type="ECO:0000313" key="1">
    <source>
        <dbReference type="EMBL" id="MBX55473.1"/>
    </source>
</evidence>
<accession>A0A2P2PL51</accession>
<reference evidence="1" key="1">
    <citation type="submission" date="2018-02" db="EMBL/GenBank/DDBJ databases">
        <title>Rhizophora mucronata_Transcriptome.</title>
        <authorList>
            <person name="Meera S.P."/>
            <person name="Sreeshan A."/>
            <person name="Augustine A."/>
        </authorList>
    </citation>
    <scope>NUCLEOTIDE SEQUENCE</scope>
    <source>
        <tissue evidence="1">Leaf</tissue>
    </source>
</reference>
<dbReference type="EMBL" id="GGEC01074989">
    <property type="protein sequence ID" value="MBX55473.1"/>
    <property type="molecule type" value="Transcribed_RNA"/>
</dbReference>